<protein>
    <submittedName>
        <fullName evidence="2">Uncharacterized protein</fullName>
    </submittedName>
</protein>
<dbReference type="PaxDb" id="29760-VIT_15s0024g01060.t01"/>
<gene>
    <name evidence="2" type="ordered locus">VIT_15s0024g01060</name>
</gene>
<feature type="transmembrane region" description="Helical" evidence="1">
    <location>
        <begin position="33"/>
        <end position="55"/>
    </location>
</feature>
<dbReference type="EMBL" id="FN596748">
    <property type="protein sequence ID" value="CCB62165.1"/>
    <property type="molecule type" value="Genomic_DNA"/>
</dbReference>
<reference evidence="3" key="1">
    <citation type="journal article" date="2007" name="Nature">
        <title>The grapevine genome sequence suggests ancestral hexaploidization in major angiosperm phyla.</title>
        <authorList>
            <consortium name="The French-Italian Public Consortium for Grapevine Genome Characterization."/>
            <person name="Jaillon O."/>
            <person name="Aury J.-M."/>
            <person name="Noel B."/>
            <person name="Policriti A."/>
            <person name="Clepet C."/>
            <person name="Casagrande A."/>
            <person name="Choisne N."/>
            <person name="Aubourg S."/>
            <person name="Vitulo N."/>
            <person name="Jubin C."/>
            <person name="Vezzi A."/>
            <person name="Legeai F."/>
            <person name="Hugueney P."/>
            <person name="Dasilva C."/>
            <person name="Horner D."/>
            <person name="Mica E."/>
            <person name="Jublot D."/>
            <person name="Poulain J."/>
            <person name="Bruyere C."/>
            <person name="Billault A."/>
            <person name="Segurens B."/>
            <person name="Gouyvenoux M."/>
            <person name="Ugarte E."/>
            <person name="Cattonaro F."/>
            <person name="Anthouard V."/>
            <person name="Vico V."/>
            <person name="Del Fabbro C."/>
            <person name="Alaux M."/>
            <person name="Di Gaspero G."/>
            <person name="Dumas V."/>
            <person name="Felice N."/>
            <person name="Paillard S."/>
            <person name="Juman I."/>
            <person name="Moroldo M."/>
            <person name="Scalabrin S."/>
            <person name="Canaguier A."/>
            <person name="Le Clainche I."/>
            <person name="Malacrida G."/>
            <person name="Durand E."/>
            <person name="Pesole G."/>
            <person name="Laucou V."/>
            <person name="Chatelet P."/>
            <person name="Merdinoglu D."/>
            <person name="Delledonne M."/>
            <person name="Pezzotti M."/>
            <person name="Lecharny A."/>
            <person name="Scarpelli C."/>
            <person name="Artiguenave F."/>
            <person name="Pe M.E."/>
            <person name="Valle G."/>
            <person name="Morgante M."/>
            <person name="Caboche M."/>
            <person name="Adam-Blondon A.-F."/>
            <person name="Weissenbach J."/>
            <person name="Quetier F."/>
            <person name="Wincker P."/>
        </authorList>
    </citation>
    <scope>NUCLEOTIDE SEQUENCE [LARGE SCALE GENOMIC DNA]</scope>
    <source>
        <strain evidence="3">cv. Pinot noir / PN40024</strain>
    </source>
</reference>
<dbReference type="InParanoid" id="F6I5E7"/>
<keyword evidence="1" id="KW-0812">Transmembrane</keyword>
<dbReference type="HOGENOM" id="CLU_2676130_0_0_1"/>
<dbReference type="AlphaFoldDB" id="F6I5E7"/>
<accession>F6I5E7</accession>
<sequence length="75" mass="8657">MRVHIDPIKSRTLLEIEVFNNLGIAESNVKETYLGAFLAYWLCVFVLPYGGVNLIRPRVFKVASRMAQADFFIFF</sequence>
<name>F6I5E7_VITVI</name>
<evidence type="ECO:0000313" key="2">
    <source>
        <dbReference type="EMBL" id="CCB62165.1"/>
    </source>
</evidence>
<keyword evidence="3" id="KW-1185">Reference proteome</keyword>
<keyword evidence="1" id="KW-0472">Membrane</keyword>
<evidence type="ECO:0000256" key="1">
    <source>
        <dbReference type="SAM" id="Phobius"/>
    </source>
</evidence>
<proteinExistence type="predicted"/>
<evidence type="ECO:0000313" key="3">
    <source>
        <dbReference type="Proteomes" id="UP000009183"/>
    </source>
</evidence>
<organism evidence="2 3">
    <name type="scientific">Vitis vinifera</name>
    <name type="common">Grape</name>
    <dbReference type="NCBI Taxonomy" id="29760"/>
    <lineage>
        <taxon>Eukaryota</taxon>
        <taxon>Viridiplantae</taxon>
        <taxon>Streptophyta</taxon>
        <taxon>Embryophyta</taxon>
        <taxon>Tracheophyta</taxon>
        <taxon>Spermatophyta</taxon>
        <taxon>Magnoliopsida</taxon>
        <taxon>eudicotyledons</taxon>
        <taxon>Gunneridae</taxon>
        <taxon>Pentapetalae</taxon>
        <taxon>rosids</taxon>
        <taxon>Vitales</taxon>
        <taxon>Vitaceae</taxon>
        <taxon>Viteae</taxon>
        <taxon>Vitis</taxon>
    </lineage>
</organism>
<dbReference type="Proteomes" id="UP000009183">
    <property type="component" value="Chromosome 15"/>
</dbReference>
<keyword evidence="1" id="KW-1133">Transmembrane helix</keyword>